<organism evidence="1 2">
    <name type="scientific">Kandleria vitulina</name>
    <dbReference type="NCBI Taxonomy" id="1630"/>
    <lineage>
        <taxon>Bacteria</taxon>
        <taxon>Bacillati</taxon>
        <taxon>Bacillota</taxon>
        <taxon>Erysipelotrichia</taxon>
        <taxon>Erysipelotrichales</taxon>
        <taxon>Coprobacillaceae</taxon>
        <taxon>Kandleria</taxon>
    </lineage>
</organism>
<name>A0A1H2WAX3_9FIRM</name>
<sequence>MVSYPSFRKKKVMNLSDQSLIHHSSYDNMIILQYDKKINTADEFGFLDDFRKEYRPAEILARLRLKKSEYTWHIHSYVERGYCYGGERITLTLVRVRQISDDGTSTTHTVLPSFLLPYHVVGAHEIAAVIGGMPSSKDDEITMPETDEAPSDVSSSFAYHIRRTMSALAHGAYLAVCQALSRGRKIFTLTT</sequence>
<dbReference type="RefSeq" id="WP_074687333.1">
    <property type="nucleotide sequence ID" value="NZ_FNNF01000050.1"/>
</dbReference>
<dbReference type="OrthoDB" id="1659473at2"/>
<gene>
    <name evidence="1" type="ORF">SAMN04487759_1505</name>
</gene>
<accession>A0A1H2WAX3</accession>
<dbReference type="Proteomes" id="UP000182429">
    <property type="component" value="Unassembled WGS sequence"/>
</dbReference>
<proteinExistence type="predicted"/>
<reference evidence="1 2" key="1">
    <citation type="submission" date="2016-10" db="EMBL/GenBank/DDBJ databases">
        <authorList>
            <person name="de Groot N.N."/>
        </authorList>
    </citation>
    <scope>NUCLEOTIDE SEQUENCE [LARGE SCALE GENOMIC DNA]</scope>
    <source>
        <strain evidence="1 2">S3b</strain>
    </source>
</reference>
<protein>
    <submittedName>
        <fullName evidence="1">Uncharacterized protein</fullName>
    </submittedName>
</protein>
<dbReference type="EMBL" id="FNNF01000050">
    <property type="protein sequence ID" value="SDW77424.1"/>
    <property type="molecule type" value="Genomic_DNA"/>
</dbReference>
<evidence type="ECO:0000313" key="1">
    <source>
        <dbReference type="EMBL" id="SDW77424.1"/>
    </source>
</evidence>
<dbReference type="STRING" id="1630.SAMN05216514_11085"/>
<evidence type="ECO:0000313" key="2">
    <source>
        <dbReference type="Proteomes" id="UP000182429"/>
    </source>
</evidence>
<dbReference type="AlphaFoldDB" id="A0A1H2WAX3"/>